<dbReference type="InterPro" id="IPR053129">
    <property type="entry name" value="Integrator_complex_assoc"/>
</dbReference>
<feature type="compositionally biased region" description="Low complexity" evidence="3">
    <location>
        <begin position="277"/>
        <end position="301"/>
    </location>
</feature>
<evidence type="ECO:0000256" key="3">
    <source>
        <dbReference type="SAM" id="MobiDB-lite"/>
    </source>
</evidence>
<feature type="compositionally biased region" description="Basic residues" evidence="3">
    <location>
        <begin position="353"/>
        <end position="370"/>
    </location>
</feature>
<comment type="caution">
    <text evidence="5">The sequence shown here is derived from an EMBL/GenBank/DDBJ whole genome shotgun (WGS) entry which is preliminary data.</text>
</comment>
<dbReference type="Proteomes" id="UP001165082">
    <property type="component" value="Unassembled WGS sequence"/>
</dbReference>
<evidence type="ECO:0000256" key="2">
    <source>
        <dbReference type="SAM" id="Coils"/>
    </source>
</evidence>
<organism evidence="5 6">
    <name type="scientific">Triparma retinervis</name>
    <dbReference type="NCBI Taxonomy" id="2557542"/>
    <lineage>
        <taxon>Eukaryota</taxon>
        <taxon>Sar</taxon>
        <taxon>Stramenopiles</taxon>
        <taxon>Ochrophyta</taxon>
        <taxon>Bolidophyceae</taxon>
        <taxon>Parmales</taxon>
        <taxon>Triparmaceae</taxon>
        <taxon>Triparma</taxon>
    </lineage>
</organism>
<feature type="compositionally biased region" description="Acidic residues" evidence="3">
    <location>
        <begin position="491"/>
        <end position="508"/>
    </location>
</feature>
<evidence type="ECO:0000313" key="5">
    <source>
        <dbReference type="EMBL" id="GMH69492.1"/>
    </source>
</evidence>
<dbReference type="GO" id="GO:0006629">
    <property type="term" value="P:lipid metabolic process"/>
    <property type="evidence" value="ECO:0007669"/>
    <property type="project" value="UniProtKB-KW"/>
</dbReference>
<feature type="region of interest" description="Disordered" evidence="3">
    <location>
        <begin position="471"/>
        <end position="578"/>
    </location>
</feature>
<feature type="compositionally biased region" description="Low complexity" evidence="3">
    <location>
        <begin position="239"/>
        <end position="254"/>
    </location>
</feature>
<feature type="region of interest" description="Disordered" evidence="3">
    <location>
        <begin position="419"/>
        <end position="442"/>
    </location>
</feature>
<reference evidence="5" key="1">
    <citation type="submission" date="2022-07" db="EMBL/GenBank/DDBJ databases">
        <title>Genome analysis of Parmales, a sister group of diatoms, reveals the evolutionary specialization of diatoms from phago-mixotrophs to photoautotrophs.</title>
        <authorList>
            <person name="Ban H."/>
            <person name="Sato S."/>
            <person name="Yoshikawa S."/>
            <person name="Kazumasa Y."/>
            <person name="Nakamura Y."/>
            <person name="Ichinomiya M."/>
            <person name="Saitoh K."/>
            <person name="Sato N."/>
            <person name="Blanc-Mathieu R."/>
            <person name="Endo H."/>
            <person name="Kuwata A."/>
            <person name="Ogata H."/>
        </authorList>
    </citation>
    <scope>NUCLEOTIDE SEQUENCE</scope>
</reference>
<keyword evidence="1" id="KW-0443">Lipid metabolism</keyword>
<dbReference type="SUPFAM" id="SSF52151">
    <property type="entry name" value="FabD/lysophospholipase-like"/>
    <property type="match status" value="1"/>
</dbReference>
<dbReference type="PANTHER" id="PTHR48194:SF1">
    <property type="entry name" value="INTEGRATOR COMPLEX SUBUNIT 10-LIKE PROTEIN"/>
    <property type="match status" value="1"/>
</dbReference>
<sequence>MAALIRTSGGNLRDLGVTRVLTDSEAQELAVEITAELIGEENDFGNPNVDTLEQQNGLIKWLDGDDKVLRGLDLGGSVDGAKKRGDSDCMTKEERRNLRLAKAKIWSERIRLKNAVARAKGEVKQIQILNRQLKRQCAATGGGGRNEPIMGVMKEEERKLKATAKEKSKAARRADKTFAKDMVSLGKEYGVKLKVRKKRKGKCGEEKGLKVETEIEEPKEVAGAAASAKETPGDGISPLASRSPTPSCSSSAKRSPPPSLLASETSPHGFVSISMTASPAAGGEAAAAIASEAEAGGSAASTPNAAPGTCAATSVAPQPKQASKLVEPNFFKPTRCSEVNNSSSNPSSPKNATPRRKSGSASQRKKKTPARTHESPLPHFMTPRSELDASPSCNSNSISALEAMLEKEKEDSRLARLERGRQWMKDQENGRREERLLNERERMSLEEKRVASLKKLEDEVYEACLRGMKRVEANNKKGEEEGEEHVNKIEQEEEEGEGEGGFDNDNNDNDNNNNNNDDDNDDDDDDDDDNNNNNNGEEGSEEESKGLEKSSNELHQPKTAATSPEAYTEGGNEEKKSFSPVTMNASLIPASGSGPVACVRRKAVKKVRKNNLVERESAERAQKLIGKLETITSNLHDIARKVETSPRKAQGGLKTKKPKRLCTTERKEGVDLTKLSVKEEVVELAAMLNDHAVIKLIASRYAAKSKPFNRMDEAHLSLSLEGGGMRGAVSAGMAGAVAVLGICDCFDSVYGSSAGSVIGSYMISRQMCVDVYTKLLPNNRKKYTKTAPSDSSSSPLVRFISVNDTYNEPIQDLAAAEFDRKPENPFSIEIETTPGMNISYVLEGIMSKSGLRPFDFPTFIHNLPHQSLNVIASVSDFSTAVFSDENGDFFLKYDKEAGIINPTITVNNDTRGMGSGFFSCLAASMVVPGVGGSPMHLRRPSDTEDKLYFDAFVFEPIPYRSAVYSKTHDPATHVLALRTKPNGAPLETVPGIYEKYIGPYFFNQNGMRDVGDWYAKGGQQYIYIEDILTLNSGLNSTNEKIPRGRLKSMLSRRYRQKEQLLEKRKSLRTFDPVLEEVLGMLPGVSGGMFSHLTVEIRNRLNKQEDERREMELSDSKEN</sequence>
<feature type="domain" description="PNPLA" evidence="4">
    <location>
        <begin position="718"/>
        <end position="962"/>
    </location>
</feature>
<feature type="compositionally biased region" description="Low complexity" evidence="3">
    <location>
        <begin position="340"/>
        <end position="349"/>
    </location>
</feature>
<dbReference type="InterPro" id="IPR016035">
    <property type="entry name" value="Acyl_Trfase/lysoPLipase"/>
</dbReference>
<dbReference type="PANTHER" id="PTHR48194">
    <property type="entry name" value="FINGER PROTEIN, PUTATIVE-RELATED"/>
    <property type="match status" value="1"/>
</dbReference>
<accession>A0A9W7AC15</accession>
<evidence type="ECO:0000259" key="4">
    <source>
        <dbReference type="Pfam" id="PF01734"/>
    </source>
</evidence>
<feature type="region of interest" description="Disordered" evidence="3">
    <location>
        <begin position="214"/>
        <end position="395"/>
    </location>
</feature>
<dbReference type="AlphaFoldDB" id="A0A9W7AC15"/>
<gene>
    <name evidence="5" type="ORF">TrRE_jg11066</name>
</gene>
<feature type="coiled-coil region" evidence="2">
    <location>
        <begin position="116"/>
        <end position="173"/>
    </location>
</feature>
<feature type="compositionally biased region" description="Basic and acidic residues" evidence="3">
    <location>
        <begin position="542"/>
        <end position="556"/>
    </location>
</feature>
<evidence type="ECO:0000256" key="1">
    <source>
        <dbReference type="ARBA" id="ARBA00023098"/>
    </source>
</evidence>
<dbReference type="EMBL" id="BRXZ01002754">
    <property type="protein sequence ID" value="GMH69492.1"/>
    <property type="molecule type" value="Genomic_DNA"/>
</dbReference>
<feature type="compositionally biased region" description="Basic and acidic residues" evidence="3">
    <location>
        <begin position="471"/>
        <end position="490"/>
    </location>
</feature>
<dbReference type="InterPro" id="IPR002641">
    <property type="entry name" value="PNPLA_dom"/>
</dbReference>
<dbReference type="OrthoDB" id="45309at2759"/>
<proteinExistence type="predicted"/>
<keyword evidence="6" id="KW-1185">Reference proteome</keyword>
<dbReference type="Gene3D" id="3.40.1090.10">
    <property type="entry name" value="Cytosolic phospholipase A2 catalytic domain"/>
    <property type="match status" value="1"/>
</dbReference>
<feature type="compositionally biased region" description="Acidic residues" evidence="3">
    <location>
        <begin position="516"/>
        <end position="530"/>
    </location>
</feature>
<keyword evidence="2" id="KW-0175">Coiled coil</keyword>
<protein>
    <recommendedName>
        <fullName evidence="4">PNPLA domain-containing protein</fullName>
    </recommendedName>
</protein>
<dbReference type="Pfam" id="PF01734">
    <property type="entry name" value="Patatin"/>
    <property type="match status" value="1"/>
</dbReference>
<name>A0A9W7AC15_9STRA</name>
<evidence type="ECO:0000313" key="6">
    <source>
        <dbReference type="Proteomes" id="UP001165082"/>
    </source>
</evidence>